<dbReference type="OrthoDB" id="2013972at2759"/>
<reference evidence="2 3" key="1">
    <citation type="submission" date="2018-08" db="EMBL/GenBank/DDBJ databases">
        <title>Genome and evolution of the arbuscular mycorrhizal fungus Diversispora epigaea (formerly Glomus versiforme) and its bacterial endosymbionts.</title>
        <authorList>
            <person name="Sun X."/>
            <person name="Fei Z."/>
            <person name="Harrison M."/>
        </authorList>
    </citation>
    <scope>NUCLEOTIDE SEQUENCE [LARGE SCALE GENOMIC DNA]</scope>
    <source>
        <strain evidence="2 3">IT104</strain>
    </source>
</reference>
<protein>
    <recommendedName>
        <fullName evidence="1">Methyltransferase domain-containing protein</fullName>
    </recommendedName>
</protein>
<evidence type="ECO:0000259" key="1">
    <source>
        <dbReference type="Pfam" id="PF13649"/>
    </source>
</evidence>
<evidence type="ECO:0000313" key="2">
    <source>
        <dbReference type="EMBL" id="RHZ76871.1"/>
    </source>
</evidence>
<sequence length="310" mass="36088">MGCLVSKKKPDENKKIDIRVVNVDEAHKKIPDDVSDIIEKYPMPPIKDYDSSDRFTLQHKFFRYIWQSNFSSPIEEKLLSPDFKVLDVGCGPGTWILEMANEYPNASFTGIDHRTLFKAEPPSNVTIEYNDLLTTLPFDDNSFDFVFMRFLAYEITEERFEKNVIPELVRVLKPNGYLEVMDINIQGGNEGPVAQEFTSAVQSFYNSKGINSNITQKIKKFMNSTNIVDVQVLEQFHPIGSWDEKIGEVALKDWILRLNHIKINVQKILGINEERYKYSLKSFEEEVDIFQTYWISKRIFGKKKMIDEEN</sequence>
<dbReference type="Gene3D" id="3.40.50.150">
    <property type="entry name" value="Vaccinia Virus protein VP39"/>
    <property type="match status" value="1"/>
</dbReference>
<dbReference type="InterPro" id="IPR041698">
    <property type="entry name" value="Methyltransf_25"/>
</dbReference>
<accession>A0A397ILS2</accession>
<gene>
    <name evidence="2" type="ORF">Glove_187g97</name>
</gene>
<keyword evidence="3" id="KW-1185">Reference proteome</keyword>
<dbReference type="CDD" id="cd02440">
    <property type="entry name" value="AdoMet_MTases"/>
    <property type="match status" value="1"/>
</dbReference>
<comment type="caution">
    <text evidence="2">The sequence shown here is derived from an EMBL/GenBank/DDBJ whole genome shotgun (WGS) entry which is preliminary data.</text>
</comment>
<dbReference type="AlphaFoldDB" id="A0A397ILS2"/>
<dbReference type="EMBL" id="PQFF01000177">
    <property type="protein sequence ID" value="RHZ76871.1"/>
    <property type="molecule type" value="Genomic_DNA"/>
</dbReference>
<dbReference type="PANTHER" id="PTHR43591">
    <property type="entry name" value="METHYLTRANSFERASE"/>
    <property type="match status" value="1"/>
</dbReference>
<feature type="domain" description="Methyltransferase" evidence="1">
    <location>
        <begin position="85"/>
        <end position="176"/>
    </location>
</feature>
<dbReference type="Pfam" id="PF13649">
    <property type="entry name" value="Methyltransf_25"/>
    <property type="match status" value="1"/>
</dbReference>
<evidence type="ECO:0000313" key="3">
    <source>
        <dbReference type="Proteomes" id="UP000266861"/>
    </source>
</evidence>
<name>A0A397ILS2_9GLOM</name>
<dbReference type="SUPFAM" id="SSF53335">
    <property type="entry name" value="S-adenosyl-L-methionine-dependent methyltransferases"/>
    <property type="match status" value="1"/>
</dbReference>
<dbReference type="Proteomes" id="UP000266861">
    <property type="component" value="Unassembled WGS sequence"/>
</dbReference>
<proteinExistence type="predicted"/>
<organism evidence="2 3">
    <name type="scientific">Diversispora epigaea</name>
    <dbReference type="NCBI Taxonomy" id="1348612"/>
    <lineage>
        <taxon>Eukaryota</taxon>
        <taxon>Fungi</taxon>
        <taxon>Fungi incertae sedis</taxon>
        <taxon>Mucoromycota</taxon>
        <taxon>Glomeromycotina</taxon>
        <taxon>Glomeromycetes</taxon>
        <taxon>Diversisporales</taxon>
        <taxon>Diversisporaceae</taxon>
        <taxon>Diversispora</taxon>
    </lineage>
</organism>
<dbReference type="InterPro" id="IPR029063">
    <property type="entry name" value="SAM-dependent_MTases_sf"/>
</dbReference>